<dbReference type="Pfam" id="PF01381">
    <property type="entry name" value="HTH_3"/>
    <property type="match status" value="1"/>
</dbReference>
<dbReference type="Proteomes" id="UP000539313">
    <property type="component" value="Unassembled WGS sequence"/>
</dbReference>
<evidence type="ECO:0000313" key="2">
    <source>
        <dbReference type="EMBL" id="MBA9001846.1"/>
    </source>
</evidence>
<protein>
    <submittedName>
        <fullName evidence="2">Transcriptional regulator with XRE-family HTH domain</fullName>
    </submittedName>
</protein>
<dbReference type="SMART" id="SM00530">
    <property type="entry name" value="HTH_XRE"/>
    <property type="match status" value="1"/>
</dbReference>
<name>A0A7W3R6S1_9ACTN</name>
<organism evidence="2 3">
    <name type="scientific">Thermomonospora cellulosilytica</name>
    <dbReference type="NCBI Taxonomy" id="1411118"/>
    <lineage>
        <taxon>Bacteria</taxon>
        <taxon>Bacillati</taxon>
        <taxon>Actinomycetota</taxon>
        <taxon>Actinomycetes</taxon>
        <taxon>Streptosporangiales</taxon>
        <taxon>Thermomonosporaceae</taxon>
        <taxon>Thermomonospora</taxon>
    </lineage>
</organism>
<dbReference type="AlphaFoldDB" id="A0A7W3R6S1"/>
<dbReference type="SUPFAM" id="SSF56024">
    <property type="entry name" value="Phospholipase D/nuclease"/>
    <property type="match status" value="1"/>
</dbReference>
<sequence>MAVNERLRSALLRAGMSYAQFAEAVGVDPKTAERWVSTGRTPHRSTAYKAARVLREDMAYLWPSIEQGRRRRGLHPGLVGFHDTRADAPFELWRTLFEQAGEVIDILVYAGVFIHEQWPDFNDLLREKAAHGCRVRVLLGDADAPAIIERGREEKYGHGIESRCRVALMHYRPLVGTPGIDIHLHATTLYNSIYRGDDQMLVNAHVFGMNAYGAPLWHLRRDGGSRVFDVYAESFEAVWESSRPAGGE</sequence>
<dbReference type="CDD" id="cd00093">
    <property type="entry name" value="HTH_XRE"/>
    <property type="match status" value="1"/>
</dbReference>
<dbReference type="InterPro" id="IPR001387">
    <property type="entry name" value="Cro/C1-type_HTH"/>
</dbReference>
<proteinExistence type="predicted"/>
<reference evidence="2 3" key="1">
    <citation type="submission" date="2020-08" db="EMBL/GenBank/DDBJ databases">
        <title>Sequencing the genomes of 1000 actinobacteria strains.</title>
        <authorList>
            <person name="Klenk H.-P."/>
        </authorList>
    </citation>
    <scope>NUCLEOTIDE SEQUENCE [LARGE SCALE GENOMIC DNA]</scope>
    <source>
        <strain evidence="2 3">DSM 45823</strain>
    </source>
</reference>
<keyword evidence="3" id="KW-1185">Reference proteome</keyword>
<dbReference type="GO" id="GO:0003677">
    <property type="term" value="F:DNA binding"/>
    <property type="evidence" value="ECO:0007669"/>
    <property type="project" value="InterPro"/>
</dbReference>
<dbReference type="Gene3D" id="1.10.260.40">
    <property type="entry name" value="lambda repressor-like DNA-binding domains"/>
    <property type="match status" value="1"/>
</dbReference>
<accession>A0A7W3R6S1</accession>
<dbReference type="InterPro" id="IPR010982">
    <property type="entry name" value="Lambda_DNA-bd_dom_sf"/>
</dbReference>
<evidence type="ECO:0000259" key="1">
    <source>
        <dbReference type="PROSITE" id="PS50943"/>
    </source>
</evidence>
<gene>
    <name evidence="2" type="ORF">HNR21_000728</name>
</gene>
<dbReference type="RefSeq" id="WP_182704036.1">
    <property type="nucleotide sequence ID" value="NZ_JACJII010000001.1"/>
</dbReference>
<feature type="domain" description="HTH cro/C1-type" evidence="1">
    <location>
        <begin position="7"/>
        <end position="61"/>
    </location>
</feature>
<evidence type="ECO:0000313" key="3">
    <source>
        <dbReference type="Proteomes" id="UP000539313"/>
    </source>
</evidence>
<dbReference type="SUPFAM" id="SSF47413">
    <property type="entry name" value="lambda repressor-like DNA-binding domains"/>
    <property type="match status" value="1"/>
</dbReference>
<dbReference type="PROSITE" id="PS50943">
    <property type="entry name" value="HTH_CROC1"/>
    <property type="match status" value="1"/>
</dbReference>
<comment type="caution">
    <text evidence="2">The sequence shown here is derived from an EMBL/GenBank/DDBJ whole genome shotgun (WGS) entry which is preliminary data.</text>
</comment>
<dbReference type="EMBL" id="JACJII010000001">
    <property type="protein sequence ID" value="MBA9001846.1"/>
    <property type="molecule type" value="Genomic_DNA"/>
</dbReference>